<evidence type="ECO:0000313" key="2">
    <source>
        <dbReference type="Proteomes" id="UP000799324"/>
    </source>
</evidence>
<dbReference type="AlphaFoldDB" id="A0A6A6T308"/>
<dbReference type="Proteomes" id="UP000799324">
    <property type="component" value="Unassembled WGS sequence"/>
</dbReference>
<proteinExistence type="predicted"/>
<dbReference type="PROSITE" id="PS51257">
    <property type="entry name" value="PROKAR_LIPOPROTEIN"/>
    <property type="match status" value="1"/>
</dbReference>
<evidence type="ECO:0000313" key="1">
    <source>
        <dbReference type="EMBL" id="KAF2654150.1"/>
    </source>
</evidence>
<sequence length="138" mass="15121">MKCQDHDQLSHVGIRQSNRPSLVTGILFCGCCSKRYTIPVHISLRAPIMGSQATSPTLPSPLRQALCSFTALVMATLRHALSRAFATSFMLLGFEDTPAGPTSAQTWHPRPSSVSGMAYPVLHHAHVIKHLAPYHKHQ</sequence>
<reference evidence="1" key="1">
    <citation type="journal article" date="2020" name="Stud. Mycol.">
        <title>101 Dothideomycetes genomes: a test case for predicting lifestyles and emergence of pathogens.</title>
        <authorList>
            <person name="Haridas S."/>
            <person name="Albert R."/>
            <person name="Binder M."/>
            <person name="Bloem J."/>
            <person name="Labutti K."/>
            <person name="Salamov A."/>
            <person name="Andreopoulos B."/>
            <person name="Baker S."/>
            <person name="Barry K."/>
            <person name="Bills G."/>
            <person name="Bluhm B."/>
            <person name="Cannon C."/>
            <person name="Castanera R."/>
            <person name="Culley D."/>
            <person name="Daum C."/>
            <person name="Ezra D."/>
            <person name="Gonzalez J."/>
            <person name="Henrissat B."/>
            <person name="Kuo A."/>
            <person name="Liang C."/>
            <person name="Lipzen A."/>
            <person name="Lutzoni F."/>
            <person name="Magnuson J."/>
            <person name="Mondo S."/>
            <person name="Nolan M."/>
            <person name="Ohm R."/>
            <person name="Pangilinan J."/>
            <person name="Park H.-J."/>
            <person name="Ramirez L."/>
            <person name="Alfaro M."/>
            <person name="Sun H."/>
            <person name="Tritt A."/>
            <person name="Yoshinaga Y."/>
            <person name="Zwiers L.-H."/>
            <person name="Turgeon B."/>
            <person name="Goodwin S."/>
            <person name="Spatafora J."/>
            <person name="Crous P."/>
            <person name="Grigoriev I."/>
        </authorList>
    </citation>
    <scope>NUCLEOTIDE SEQUENCE</scope>
    <source>
        <strain evidence="1">CBS 122681</strain>
    </source>
</reference>
<gene>
    <name evidence="1" type="ORF">K491DRAFT_487574</name>
</gene>
<accession>A0A6A6T308</accession>
<keyword evidence="2" id="KW-1185">Reference proteome</keyword>
<dbReference type="EMBL" id="MU004369">
    <property type="protein sequence ID" value="KAF2654150.1"/>
    <property type="molecule type" value="Genomic_DNA"/>
</dbReference>
<organism evidence="1 2">
    <name type="scientific">Lophiostoma macrostomum CBS 122681</name>
    <dbReference type="NCBI Taxonomy" id="1314788"/>
    <lineage>
        <taxon>Eukaryota</taxon>
        <taxon>Fungi</taxon>
        <taxon>Dikarya</taxon>
        <taxon>Ascomycota</taxon>
        <taxon>Pezizomycotina</taxon>
        <taxon>Dothideomycetes</taxon>
        <taxon>Pleosporomycetidae</taxon>
        <taxon>Pleosporales</taxon>
        <taxon>Lophiostomataceae</taxon>
        <taxon>Lophiostoma</taxon>
    </lineage>
</organism>
<name>A0A6A6T308_9PLEO</name>
<protein>
    <submittedName>
        <fullName evidence="1">Uncharacterized protein</fullName>
    </submittedName>
</protein>